<accession>A0A842ABU5</accession>
<name>A0A842ABU5_9LIST</name>
<proteinExistence type="predicted"/>
<protein>
    <submittedName>
        <fullName evidence="1">Uncharacterized protein</fullName>
    </submittedName>
</protein>
<organism evidence="1 2">
    <name type="scientific">Listeria booriae</name>
    <dbReference type="NCBI Taxonomy" id="1552123"/>
    <lineage>
        <taxon>Bacteria</taxon>
        <taxon>Bacillati</taxon>
        <taxon>Bacillota</taxon>
        <taxon>Bacilli</taxon>
        <taxon>Bacillales</taxon>
        <taxon>Listeriaceae</taxon>
        <taxon>Listeria</taxon>
    </lineage>
</organism>
<evidence type="ECO:0000313" key="1">
    <source>
        <dbReference type="EMBL" id="MBC1615419.1"/>
    </source>
</evidence>
<evidence type="ECO:0000313" key="2">
    <source>
        <dbReference type="Proteomes" id="UP000574104"/>
    </source>
</evidence>
<dbReference type="AlphaFoldDB" id="A0A842ABU5"/>
<comment type="caution">
    <text evidence="1">The sequence shown here is derived from an EMBL/GenBank/DDBJ whole genome shotgun (WGS) entry which is preliminary data.</text>
</comment>
<dbReference type="Proteomes" id="UP000574104">
    <property type="component" value="Unassembled WGS sequence"/>
</dbReference>
<dbReference type="RefSeq" id="WP_185434307.1">
    <property type="nucleotide sequence ID" value="NZ_JAARSH010000002.1"/>
</dbReference>
<gene>
    <name evidence="1" type="ORF">HB904_04425</name>
</gene>
<reference evidence="1 2" key="1">
    <citation type="submission" date="2020-03" db="EMBL/GenBank/DDBJ databases">
        <title>Soil Listeria distribution.</title>
        <authorList>
            <person name="Liao J."/>
            <person name="Wiedmann M."/>
        </authorList>
    </citation>
    <scope>NUCLEOTIDE SEQUENCE [LARGE SCALE GENOMIC DNA]</scope>
    <source>
        <strain evidence="1 2">FSL L7-1299</strain>
    </source>
</reference>
<sequence>MMDELKTEAQALYAANILIYDAAMKLLDIKAANREDVINAAKLMQGHAAKLTNIDADLSEIELADFQREFNVPIFGQRSGEK</sequence>
<dbReference type="EMBL" id="JAARSH010000002">
    <property type="protein sequence ID" value="MBC1615419.1"/>
    <property type="molecule type" value="Genomic_DNA"/>
</dbReference>